<dbReference type="Proteomes" id="UP001432322">
    <property type="component" value="Unassembled WGS sequence"/>
</dbReference>
<evidence type="ECO:0000256" key="2">
    <source>
        <dbReference type="SAM" id="MobiDB-lite"/>
    </source>
</evidence>
<dbReference type="AlphaFoldDB" id="A0AAV5V6V6"/>
<evidence type="ECO:0000313" key="4">
    <source>
        <dbReference type="Proteomes" id="UP001432322"/>
    </source>
</evidence>
<dbReference type="EMBL" id="BTSY01000002">
    <property type="protein sequence ID" value="GMT15361.1"/>
    <property type="molecule type" value="Genomic_DNA"/>
</dbReference>
<feature type="coiled-coil region" evidence="1">
    <location>
        <begin position="50"/>
        <end position="98"/>
    </location>
</feature>
<evidence type="ECO:0000256" key="1">
    <source>
        <dbReference type="SAM" id="Coils"/>
    </source>
</evidence>
<keyword evidence="4" id="KW-1185">Reference proteome</keyword>
<sequence>MNSRNEELEYGRSIESTNERDNEIELETMKELARLGKNAEEARKTAVLQVMELRANCQRLTKRSTELENEKDEDKRNIERLEEELKGVCEKLETVKKEKIEAMTELAVVRLKLNIMTETKCEDVTEKLNEMVSANGKLSEEIEMERKRSESLEITLSKYSTKGVELIEKNSKLIEELEGKGESAEKLEESRKKIEELTKNEWKLKETIRMLETNCEDATHQVNSVVAASVKLSEEIKIERERCAQKQLKQTHTILIQNNEVILLKFHCN</sequence>
<feature type="coiled-coil region" evidence="1">
    <location>
        <begin position="170"/>
        <end position="214"/>
    </location>
</feature>
<proteinExistence type="predicted"/>
<reference evidence="3" key="1">
    <citation type="submission" date="2023-10" db="EMBL/GenBank/DDBJ databases">
        <title>Genome assembly of Pristionchus species.</title>
        <authorList>
            <person name="Yoshida K."/>
            <person name="Sommer R.J."/>
        </authorList>
    </citation>
    <scope>NUCLEOTIDE SEQUENCE</scope>
    <source>
        <strain evidence="3">RS5133</strain>
    </source>
</reference>
<protein>
    <submittedName>
        <fullName evidence="3">Uncharacterized protein</fullName>
    </submittedName>
</protein>
<gene>
    <name evidence="3" type="ORF">PFISCL1PPCAC_6658</name>
</gene>
<keyword evidence="1" id="KW-0175">Coiled coil</keyword>
<comment type="caution">
    <text evidence="3">The sequence shown here is derived from an EMBL/GenBank/DDBJ whole genome shotgun (WGS) entry which is preliminary data.</text>
</comment>
<evidence type="ECO:0000313" key="3">
    <source>
        <dbReference type="EMBL" id="GMT15361.1"/>
    </source>
</evidence>
<feature type="region of interest" description="Disordered" evidence="2">
    <location>
        <begin position="1"/>
        <end position="22"/>
    </location>
</feature>
<organism evidence="3 4">
    <name type="scientific">Pristionchus fissidentatus</name>
    <dbReference type="NCBI Taxonomy" id="1538716"/>
    <lineage>
        <taxon>Eukaryota</taxon>
        <taxon>Metazoa</taxon>
        <taxon>Ecdysozoa</taxon>
        <taxon>Nematoda</taxon>
        <taxon>Chromadorea</taxon>
        <taxon>Rhabditida</taxon>
        <taxon>Rhabditina</taxon>
        <taxon>Diplogasteromorpha</taxon>
        <taxon>Diplogasteroidea</taxon>
        <taxon>Neodiplogasteridae</taxon>
        <taxon>Pristionchus</taxon>
    </lineage>
</organism>
<name>A0AAV5V6V6_9BILA</name>
<accession>A0AAV5V6V6</accession>